<dbReference type="GO" id="GO:0003676">
    <property type="term" value="F:nucleic acid binding"/>
    <property type="evidence" value="ECO:0007669"/>
    <property type="project" value="InterPro"/>
</dbReference>
<name>A0A7I4Z560_HAECO</name>
<reference evidence="4" key="1">
    <citation type="submission" date="2020-12" db="UniProtKB">
        <authorList>
            <consortium name="WormBaseParasite"/>
        </authorList>
    </citation>
    <scope>IDENTIFICATION</scope>
    <source>
        <strain evidence="4">MHco3</strain>
    </source>
</reference>
<evidence type="ECO:0000313" key="4">
    <source>
        <dbReference type="WBParaSite" id="HCON_00177730-00001"/>
    </source>
</evidence>
<sequence>MFKNDEVTGQSLMTYCASERIKWIFNPPASPWMGGVWERLVGSVKKALNKAVGRRKRSFTETSTVITRIEAILNTRPLTKINVEDITKIPLRPVDFLQGNVKFSLPEKGPNQDKDDPLYDPELIQSRKQAEEAILFSEMIANKFWNCWKQEYLVSLREMQKQRLKQPKHLQRSCPEKGEIVLIEQELVPRGTWSYGRITEIVESNDGLVRTAKVLMPNQKIIHRHLNKIYPLEIRSPPDTIASLTPASSSETPHERQSLPRSSKTLAREFFKTSDCAITHSKSSRPTTSLMMLMTLMAVMSPILATTELPFTWCGNGVVHVPPIKGWLEICITDECQSFINKTQPSTYLLPISPTGMDIDVRLRTHESSGLRERTLVCDRAKFCDHQHFLSKTLLGNPHCWPLDAIATAAILLY</sequence>
<dbReference type="Gene3D" id="3.30.420.10">
    <property type="entry name" value="Ribonuclease H-like superfamily/Ribonuclease H"/>
    <property type="match status" value="1"/>
</dbReference>
<feature type="region of interest" description="Disordered" evidence="1">
    <location>
        <begin position="241"/>
        <end position="262"/>
    </location>
</feature>
<dbReference type="InterPro" id="IPR036397">
    <property type="entry name" value="RNaseH_sf"/>
</dbReference>
<feature type="compositionally biased region" description="Polar residues" evidence="1">
    <location>
        <begin position="242"/>
        <end position="251"/>
    </location>
</feature>
<proteinExistence type="predicted"/>
<organism evidence="3 4">
    <name type="scientific">Haemonchus contortus</name>
    <name type="common">Barber pole worm</name>
    <dbReference type="NCBI Taxonomy" id="6289"/>
    <lineage>
        <taxon>Eukaryota</taxon>
        <taxon>Metazoa</taxon>
        <taxon>Ecdysozoa</taxon>
        <taxon>Nematoda</taxon>
        <taxon>Chromadorea</taxon>
        <taxon>Rhabditida</taxon>
        <taxon>Rhabditina</taxon>
        <taxon>Rhabditomorpha</taxon>
        <taxon>Strongyloidea</taxon>
        <taxon>Trichostrongylidae</taxon>
        <taxon>Haemonchus</taxon>
    </lineage>
</organism>
<dbReference type="SUPFAM" id="SSF53098">
    <property type="entry name" value="Ribonuclease H-like"/>
    <property type="match status" value="1"/>
</dbReference>
<accession>A0A7I4Z560</accession>
<evidence type="ECO:0000256" key="1">
    <source>
        <dbReference type="SAM" id="MobiDB-lite"/>
    </source>
</evidence>
<dbReference type="WBParaSite" id="HCON_00177730-00001">
    <property type="protein sequence ID" value="HCON_00177730-00001"/>
    <property type="gene ID" value="HCON_00177730"/>
</dbReference>
<dbReference type="InterPro" id="IPR012337">
    <property type="entry name" value="RNaseH-like_sf"/>
</dbReference>
<feature type="domain" description="Integrase catalytic" evidence="2">
    <location>
        <begin position="1"/>
        <end position="101"/>
    </location>
</feature>
<dbReference type="Proteomes" id="UP000025227">
    <property type="component" value="Unplaced"/>
</dbReference>
<dbReference type="InterPro" id="IPR001584">
    <property type="entry name" value="Integrase_cat-core"/>
</dbReference>
<evidence type="ECO:0000313" key="3">
    <source>
        <dbReference type="Proteomes" id="UP000025227"/>
    </source>
</evidence>
<keyword evidence="3" id="KW-1185">Reference proteome</keyword>
<evidence type="ECO:0000259" key="2">
    <source>
        <dbReference type="PROSITE" id="PS50994"/>
    </source>
</evidence>
<dbReference type="PANTHER" id="PTHR47331">
    <property type="entry name" value="PHD-TYPE DOMAIN-CONTAINING PROTEIN"/>
    <property type="match status" value="1"/>
</dbReference>
<protein>
    <submittedName>
        <fullName evidence="4">Integrase catalytic domain-containing protein</fullName>
    </submittedName>
</protein>
<dbReference type="OMA" id="ICITDEC"/>
<dbReference type="PROSITE" id="PS50994">
    <property type="entry name" value="INTEGRASE"/>
    <property type="match status" value="1"/>
</dbReference>
<dbReference type="GO" id="GO:0015074">
    <property type="term" value="P:DNA integration"/>
    <property type="evidence" value="ECO:0007669"/>
    <property type="project" value="InterPro"/>
</dbReference>
<dbReference type="Pfam" id="PF18701">
    <property type="entry name" value="DUF5641"/>
    <property type="match status" value="1"/>
</dbReference>
<dbReference type="InterPro" id="IPR040676">
    <property type="entry name" value="DUF5641"/>
</dbReference>
<dbReference type="AlphaFoldDB" id="A0A7I4Z560"/>
<dbReference type="OrthoDB" id="8019190at2759"/>